<accession>A0A1J8PGF3</accession>
<evidence type="ECO:0000256" key="3">
    <source>
        <dbReference type="ARBA" id="ARBA00023125"/>
    </source>
</evidence>
<dbReference type="InterPro" id="IPR013762">
    <property type="entry name" value="Integrase-like_cat_sf"/>
</dbReference>
<evidence type="ECO:0000259" key="7">
    <source>
        <dbReference type="PROSITE" id="PS51900"/>
    </source>
</evidence>
<sequence>MGKKRSPGLVKRGSIWHINKKIYGRRISESTRSSSLAEAERYLMHRLEEIRQVSIYGIRPTRCFRQAALKFLNENQHKASLRTDARLLKQLDPFIGDLALTAIHHGNLESYIKARKSAGVKNRTINYGLQVVRRILNLAAQEWLDENGLSWIASAPKIRLLPEQNKRLPYPLAKEEEKRLFDHLPTHLKQMALFAVNTGCRDQEICRLQWSWQVIVPELKTYVFIIPASLVKNRQNRLVILNQQAKQVIEEQRGNHPIFVFTYRNKPLSRMLNSAWLHARTKAQLPQVRVHDLKHTFGRRLRAANVSYEDRQDLLGHKSQRVTTHYSSAELANLISAVNSIEARASSTSILTLLKNPV</sequence>
<dbReference type="EMBL" id="LUKY01000022">
    <property type="protein sequence ID" value="OIZ96455.1"/>
    <property type="molecule type" value="Genomic_DNA"/>
</dbReference>
<dbReference type="STRING" id="1225476.A1D18_00180"/>
<evidence type="ECO:0000313" key="9">
    <source>
        <dbReference type="Proteomes" id="UP000183924"/>
    </source>
</evidence>
<dbReference type="RefSeq" id="WP_071661811.1">
    <property type="nucleotide sequence ID" value="NZ_LUKY01000022.1"/>
</dbReference>
<dbReference type="InterPro" id="IPR050090">
    <property type="entry name" value="Tyrosine_recombinase_XerCD"/>
</dbReference>
<dbReference type="PANTHER" id="PTHR30349">
    <property type="entry name" value="PHAGE INTEGRASE-RELATED"/>
    <property type="match status" value="1"/>
</dbReference>
<dbReference type="Pfam" id="PF00589">
    <property type="entry name" value="Phage_integrase"/>
    <property type="match status" value="1"/>
</dbReference>
<dbReference type="Gene3D" id="1.10.443.10">
    <property type="entry name" value="Intergrase catalytic core"/>
    <property type="match status" value="1"/>
</dbReference>
<dbReference type="SUPFAM" id="SSF56349">
    <property type="entry name" value="DNA breaking-rejoining enzymes"/>
    <property type="match status" value="1"/>
</dbReference>
<dbReference type="PROSITE" id="PS51898">
    <property type="entry name" value="TYR_RECOMBINASE"/>
    <property type="match status" value="1"/>
</dbReference>
<evidence type="ECO:0000259" key="6">
    <source>
        <dbReference type="PROSITE" id="PS51898"/>
    </source>
</evidence>
<keyword evidence="3 5" id="KW-0238">DNA-binding</keyword>
<dbReference type="OrthoDB" id="662444at2"/>
<dbReference type="GO" id="GO:0003677">
    <property type="term" value="F:DNA binding"/>
    <property type="evidence" value="ECO:0007669"/>
    <property type="project" value="UniProtKB-UniRule"/>
</dbReference>
<name>A0A1J8PGF3_9COXI</name>
<dbReference type="InterPro" id="IPR010998">
    <property type="entry name" value="Integrase_recombinase_N"/>
</dbReference>
<dbReference type="PROSITE" id="PS51900">
    <property type="entry name" value="CB"/>
    <property type="match status" value="1"/>
</dbReference>
<feature type="domain" description="Core-binding (CB)" evidence="7">
    <location>
        <begin position="62"/>
        <end position="140"/>
    </location>
</feature>
<keyword evidence="2" id="KW-0229">DNA integration</keyword>
<evidence type="ECO:0000256" key="2">
    <source>
        <dbReference type="ARBA" id="ARBA00022908"/>
    </source>
</evidence>
<dbReference type="GO" id="GO:0015074">
    <property type="term" value="P:DNA integration"/>
    <property type="evidence" value="ECO:0007669"/>
    <property type="project" value="UniProtKB-KW"/>
</dbReference>
<evidence type="ECO:0000256" key="5">
    <source>
        <dbReference type="PROSITE-ProRule" id="PRU01248"/>
    </source>
</evidence>
<comment type="similarity">
    <text evidence="1">Belongs to the 'phage' integrase family.</text>
</comment>
<dbReference type="InterPro" id="IPR011010">
    <property type="entry name" value="DNA_brk_join_enz"/>
</dbReference>
<reference evidence="8 9" key="1">
    <citation type="submission" date="2016-03" db="EMBL/GenBank/DDBJ databases">
        <title>Comparative genomics of Rickettsiella.</title>
        <authorList>
            <person name="Chandler C."/>
            <person name="Wang Y."/>
        </authorList>
    </citation>
    <scope>NUCLEOTIDE SEQUENCE [LARGE SCALE GENOMIC DNA]</scope>
    <source>
        <strain evidence="8 9">RCFS May 2013</strain>
    </source>
</reference>
<gene>
    <name evidence="8" type="ORF">A1D18_00180</name>
</gene>
<feature type="domain" description="Tyr recombinase" evidence="6">
    <location>
        <begin position="167"/>
        <end position="339"/>
    </location>
</feature>
<evidence type="ECO:0000256" key="1">
    <source>
        <dbReference type="ARBA" id="ARBA00008857"/>
    </source>
</evidence>
<dbReference type="Gene3D" id="1.10.150.130">
    <property type="match status" value="1"/>
</dbReference>
<evidence type="ECO:0000313" key="8">
    <source>
        <dbReference type="EMBL" id="OIZ96455.1"/>
    </source>
</evidence>
<evidence type="ECO:0000256" key="4">
    <source>
        <dbReference type="ARBA" id="ARBA00023172"/>
    </source>
</evidence>
<dbReference type="PANTHER" id="PTHR30349:SF64">
    <property type="entry name" value="PROPHAGE INTEGRASE INTD-RELATED"/>
    <property type="match status" value="1"/>
</dbReference>
<keyword evidence="4" id="KW-0233">DNA recombination</keyword>
<dbReference type="InterPro" id="IPR044068">
    <property type="entry name" value="CB"/>
</dbReference>
<comment type="caution">
    <text evidence="8">The sequence shown here is derived from an EMBL/GenBank/DDBJ whole genome shotgun (WGS) entry which is preliminary data.</text>
</comment>
<dbReference type="Proteomes" id="UP000183924">
    <property type="component" value="Unassembled WGS sequence"/>
</dbReference>
<dbReference type="GO" id="GO:0006310">
    <property type="term" value="P:DNA recombination"/>
    <property type="evidence" value="ECO:0007669"/>
    <property type="project" value="UniProtKB-KW"/>
</dbReference>
<keyword evidence="9" id="KW-1185">Reference proteome</keyword>
<organism evidence="8 9">
    <name type="scientific">Candidatus Rickettsiella isopodorum</name>
    <dbReference type="NCBI Taxonomy" id="1225476"/>
    <lineage>
        <taxon>Bacteria</taxon>
        <taxon>Pseudomonadati</taxon>
        <taxon>Pseudomonadota</taxon>
        <taxon>Gammaproteobacteria</taxon>
        <taxon>Legionellales</taxon>
        <taxon>Coxiellaceae</taxon>
        <taxon>Rickettsiella</taxon>
    </lineage>
</organism>
<dbReference type="AlphaFoldDB" id="A0A1J8PGF3"/>
<proteinExistence type="inferred from homology"/>
<dbReference type="InterPro" id="IPR002104">
    <property type="entry name" value="Integrase_catalytic"/>
</dbReference>
<protein>
    <submittedName>
        <fullName evidence="8">Integrase</fullName>
    </submittedName>
</protein>